<protein>
    <submittedName>
        <fullName evidence="6">C-type lectin domain family 2 member B-like</fullName>
    </submittedName>
</protein>
<dbReference type="PROSITE" id="PS50041">
    <property type="entry name" value="C_TYPE_LECTIN_2"/>
    <property type="match status" value="1"/>
</dbReference>
<feature type="transmembrane region" description="Helical" evidence="4">
    <location>
        <begin position="52"/>
        <end position="77"/>
    </location>
</feature>
<evidence type="ECO:0000256" key="2">
    <source>
        <dbReference type="ARBA" id="ARBA00022734"/>
    </source>
</evidence>
<dbReference type="InterPro" id="IPR033992">
    <property type="entry name" value="NKR-like_CTLD"/>
</dbReference>
<evidence type="ECO:0000256" key="1">
    <source>
        <dbReference type="ARBA" id="ARBA00004401"/>
    </source>
</evidence>
<keyword evidence="4" id="KW-1133">Transmembrane helix</keyword>
<dbReference type="Ensembl" id="ENSDNVT00000019533.1">
    <property type="protein sequence ID" value="ENSDNVP00000016259.1"/>
    <property type="gene ID" value="ENSDNVG00000011407.1"/>
</dbReference>
<evidence type="ECO:0000313" key="6">
    <source>
        <dbReference type="Ensembl" id="ENSDNVP00000016259.1"/>
    </source>
</evidence>
<organism evidence="6 7">
    <name type="scientific">Dromaius novaehollandiae</name>
    <name type="common">Emu</name>
    <dbReference type="NCBI Taxonomy" id="8790"/>
    <lineage>
        <taxon>Eukaryota</taxon>
        <taxon>Metazoa</taxon>
        <taxon>Chordata</taxon>
        <taxon>Craniata</taxon>
        <taxon>Vertebrata</taxon>
        <taxon>Euteleostomi</taxon>
        <taxon>Archelosauria</taxon>
        <taxon>Archosauria</taxon>
        <taxon>Dinosauria</taxon>
        <taxon>Saurischia</taxon>
        <taxon>Theropoda</taxon>
        <taxon>Coelurosauria</taxon>
        <taxon>Aves</taxon>
        <taxon>Palaeognathae</taxon>
        <taxon>Casuariiformes</taxon>
        <taxon>Dromaiidae</taxon>
        <taxon>Dromaius</taxon>
    </lineage>
</organism>
<feature type="compositionally biased region" description="Basic and acidic residues" evidence="3">
    <location>
        <begin position="22"/>
        <end position="33"/>
    </location>
</feature>
<proteinExistence type="predicted"/>
<dbReference type="AlphaFoldDB" id="A0A8C4JYP6"/>
<dbReference type="Pfam" id="PF00059">
    <property type="entry name" value="Lectin_C"/>
    <property type="match status" value="1"/>
</dbReference>
<keyword evidence="4" id="KW-0812">Transmembrane</keyword>
<dbReference type="InterPro" id="IPR050828">
    <property type="entry name" value="C-type_lectin/matrix_domain"/>
</dbReference>
<sequence length="218" mass="23747">MRKAGSPGSGSGRPRMGCAGDETMKDPGDRLDVERSSKAAGRGYEMKPGARVACQVALAVLVLVLLVAATAFAVQAFQPRIPPCHRCPFNWIGYRGKCYYFSEAEGNWTSSRDSCSLLGASLAVFNSTEDLSFMMRYKGISEHWIGLSRQDEQQPWQWADGSSLAPPFGVRGGGHCAYLNDNGLSSSWCSTERNWVCTKPELPGPRPSRASRNLCVDS</sequence>
<feature type="domain" description="C-type lectin" evidence="5">
    <location>
        <begin position="94"/>
        <end position="198"/>
    </location>
</feature>
<name>A0A8C4JYP6_DRONO</name>
<dbReference type="CDD" id="cd03593">
    <property type="entry name" value="CLECT_NK_receptors_like"/>
    <property type="match status" value="1"/>
</dbReference>
<dbReference type="PANTHER" id="PTHR45710">
    <property type="entry name" value="C-TYPE LECTIN DOMAIN-CONTAINING PROTEIN 180"/>
    <property type="match status" value="1"/>
</dbReference>
<dbReference type="PANTHER" id="PTHR45710:SF35">
    <property type="entry name" value="C-TYPE LECTIN DOMAIN FAMILY 2 MEMBER D"/>
    <property type="match status" value="1"/>
</dbReference>
<evidence type="ECO:0000256" key="4">
    <source>
        <dbReference type="SAM" id="Phobius"/>
    </source>
</evidence>
<dbReference type="GO" id="GO:0005886">
    <property type="term" value="C:plasma membrane"/>
    <property type="evidence" value="ECO:0007669"/>
    <property type="project" value="UniProtKB-SubCell"/>
</dbReference>
<reference evidence="6" key="2">
    <citation type="submission" date="2025-09" db="UniProtKB">
        <authorList>
            <consortium name="Ensembl"/>
        </authorList>
    </citation>
    <scope>IDENTIFICATION</scope>
</reference>
<feature type="region of interest" description="Disordered" evidence="3">
    <location>
        <begin position="1"/>
        <end position="33"/>
    </location>
</feature>
<dbReference type="Gene3D" id="3.10.100.10">
    <property type="entry name" value="Mannose-Binding Protein A, subunit A"/>
    <property type="match status" value="1"/>
</dbReference>
<reference evidence="6" key="1">
    <citation type="submission" date="2025-08" db="UniProtKB">
        <authorList>
            <consortium name="Ensembl"/>
        </authorList>
    </citation>
    <scope>IDENTIFICATION</scope>
</reference>
<keyword evidence="2" id="KW-0430">Lectin</keyword>
<dbReference type="InterPro" id="IPR001304">
    <property type="entry name" value="C-type_lectin-like"/>
</dbReference>
<evidence type="ECO:0000259" key="5">
    <source>
        <dbReference type="PROSITE" id="PS50041"/>
    </source>
</evidence>
<dbReference type="InterPro" id="IPR016187">
    <property type="entry name" value="CTDL_fold"/>
</dbReference>
<dbReference type="InterPro" id="IPR016186">
    <property type="entry name" value="C-type_lectin-like/link_sf"/>
</dbReference>
<evidence type="ECO:0000256" key="3">
    <source>
        <dbReference type="SAM" id="MobiDB-lite"/>
    </source>
</evidence>
<keyword evidence="4" id="KW-0472">Membrane</keyword>
<keyword evidence="7" id="KW-1185">Reference proteome</keyword>
<dbReference type="OrthoDB" id="9906043at2759"/>
<comment type="subcellular location">
    <subcellularLocation>
        <location evidence="1">Cell membrane</location>
        <topology evidence="1">Single-pass type II membrane protein</topology>
    </subcellularLocation>
</comment>
<accession>A0A8C4JYP6</accession>
<dbReference type="SMART" id="SM00034">
    <property type="entry name" value="CLECT"/>
    <property type="match status" value="1"/>
</dbReference>
<evidence type="ECO:0000313" key="7">
    <source>
        <dbReference type="Proteomes" id="UP000694423"/>
    </source>
</evidence>
<dbReference type="SUPFAM" id="SSF56436">
    <property type="entry name" value="C-type lectin-like"/>
    <property type="match status" value="1"/>
</dbReference>
<dbReference type="Proteomes" id="UP000694423">
    <property type="component" value="Unplaced"/>
</dbReference>
<dbReference type="GO" id="GO:0030246">
    <property type="term" value="F:carbohydrate binding"/>
    <property type="evidence" value="ECO:0007669"/>
    <property type="project" value="UniProtKB-KW"/>
</dbReference>